<protein>
    <submittedName>
        <fullName evidence="1">Uncharacterized protein</fullName>
    </submittedName>
</protein>
<gene>
    <name evidence="1" type="ORF">HLUCCX14_07210</name>
</gene>
<evidence type="ECO:0000313" key="2">
    <source>
        <dbReference type="Proteomes" id="UP000050416"/>
    </source>
</evidence>
<organism evidence="1 2">
    <name type="scientific">Marinobacter excellens HL-55</name>
    <dbReference type="NCBI Taxonomy" id="1305731"/>
    <lineage>
        <taxon>Bacteria</taxon>
        <taxon>Pseudomonadati</taxon>
        <taxon>Pseudomonadota</taxon>
        <taxon>Gammaproteobacteria</taxon>
        <taxon>Pseudomonadales</taxon>
        <taxon>Marinobacteraceae</taxon>
        <taxon>Marinobacter</taxon>
    </lineage>
</organism>
<name>A0A0N8KKW9_9GAMM</name>
<dbReference type="EMBL" id="LJZQ01000007">
    <property type="protein sequence ID" value="KPQ29306.1"/>
    <property type="molecule type" value="Genomic_DNA"/>
</dbReference>
<proteinExistence type="predicted"/>
<accession>A0A0N8KKW9</accession>
<dbReference type="OrthoDB" id="6367553at2"/>
<dbReference type="Proteomes" id="UP000050416">
    <property type="component" value="Unassembled WGS sequence"/>
</dbReference>
<dbReference type="PATRIC" id="fig|1305731.5.peg.3444"/>
<dbReference type="AlphaFoldDB" id="A0A0N8KKW9"/>
<comment type="caution">
    <text evidence="1">The sequence shown here is derived from an EMBL/GenBank/DDBJ whole genome shotgun (WGS) entry which is preliminary data.</text>
</comment>
<dbReference type="STRING" id="1305731.GCA_000934705_03705"/>
<evidence type="ECO:0000313" key="1">
    <source>
        <dbReference type="EMBL" id="KPQ29306.1"/>
    </source>
</evidence>
<reference evidence="1 2" key="1">
    <citation type="submission" date="2015-09" db="EMBL/GenBank/DDBJ databases">
        <title>Identification and resolution of microdiversity through metagenomic sequencing of parallel consortia.</title>
        <authorList>
            <person name="Nelson W.C."/>
            <person name="Romine M.F."/>
            <person name="Lindemann S.R."/>
        </authorList>
    </citation>
    <scope>NUCLEOTIDE SEQUENCE [LARGE SCALE GENOMIC DNA]</scope>
    <source>
        <strain evidence="1">HL-55</strain>
    </source>
</reference>
<sequence>MKRLNRAGESVRTFVDLRQKGGCAVPGVWFFSGGKLVASADRLGPARMVAPGTIAVSASGRQWMAVGGDRLNGAAGWSFVSPYIEHEPVKGDAVYFNDNSKSLKIRSKLDAYLDYYQECKGVLPPTVVLRREQLSTVGALPGQIYKGVRLEVFV</sequence>